<sequence length="42" mass="5040">MYPLSSKTQLVTFFKLLLTEYSKEIDLLSFYSYTHIYQSLIN</sequence>
<dbReference type="Proteomes" id="UP000270190">
    <property type="component" value="Unassembled WGS sequence"/>
</dbReference>
<gene>
    <name evidence="1" type="ORF">BTBSAS_40067</name>
</gene>
<protein>
    <submittedName>
        <fullName evidence="1">Uncharacterized protein</fullName>
    </submittedName>
</protein>
<proteinExistence type="predicted"/>
<dbReference type="AlphaFoldDB" id="A0A2X0Q8T8"/>
<evidence type="ECO:0000313" key="2">
    <source>
        <dbReference type="Proteomes" id="UP000270190"/>
    </source>
</evidence>
<name>A0A2X0Q8T8_BROTH</name>
<reference evidence="2" key="1">
    <citation type="submission" date="2018-04" db="EMBL/GenBank/DDBJ databases">
        <authorList>
            <person name="Illikoud N."/>
        </authorList>
    </citation>
    <scope>NUCLEOTIDE SEQUENCE [LARGE SCALE GENOMIC DNA]</scope>
</reference>
<organism evidence="1 2">
    <name type="scientific">Brochothrix thermosphacta</name>
    <name type="common">Microbacterium thermosphactum</name>
    <dbReference type="NCBI Taxonomy" id="2756"/>
    <lineage>
        <taxon>Bacteria</taxon>
        <taxon>Bacillati</taxon>
        <taxon>Bacillota</taxon>
        <taxon>Bacilli</taxon>
        <taxon>Bacillales</taxon>
        <taxon>Listeriaceae</taxon>
        <taxon>Brochothrix</taxon>
    </lineage>
</organism>
<evidence type="ECO:0000313" key="1">
    <source>
        <dbReference type="EMBL" id="SPP29044.1"/>
    </source>
</evidence>
<accession>A0A2X0Q8T8</accession>
<dbReference type="EMBL" id="OUNC01000034">
    <property type="protein sequence ID" value="SPP29044.1"/>
    <property type="molecule type" value="Genomic_DNA"/>
</dbReference>